<evidence type="ECO:0000256" key="1">
    <source>
        <dbReference type="SAM" id="SignalP"/>
    </source>
</evidence>
<evidence type="ECO:0008006" key="4">
    <source>
        <dbReference type="Google" id="ProtNLM"/>
    </source>
</evidence>
<sequence>MYRVVSIIALLVVCKAMRDQSIAVKGRFLCGSKPAAKVRVKLIDVDTARKGGFVQDHSDPKQRMIAFMFRFFNVRLFLPKYAEILKNILLEFEPVKQFE</sequence>
<dbReference type="InterPro" id="IPR038479">
    <property type="entry name" value="Transthyretin-like_sf"/>
</dbReference>
<proteinExistence type="predicted"/>
<protein>
    <recommendedName>
        <fullName evidence="4">Transthyretin-like family protein</fullName>
    </recommendedName>
</protein>
<dbReference type="AlphaFoldDB" id="A0A0D6LSG2"/>
<feature type="chain" id="PRO_5002307159" description="Transthyretin-like family protein" evidence="1">
    <location>
        <begin position="17"/>
        <end position="99"/>
    </location>
</feature>
<evidence type="ECO:0000313" key="3">
    <source>
        <dbReference type="Proteomes" id="UP000054495"/>
    </source>
</evidence>
<keyword evidence="3" id="KW-1185">Reference proteome</keyword>
<keyword evidence="1" id="KW-0732">Signal</keyword>
<evidence type="ECO:0000313" key="2">
    <source>
        <dbReference type="EMBL" id="EPB72971.1"/>
    </source>
</evidence>
<organism evidence="2 3">
    <name type="scientific">Ancylostoma ceylanicum</name>
    <dbReference type="NCBI Taxonomy" id="53326"/>
    <lineage>
        <taxon>Eukaryota</taxon>
        <taxon>Metazoa</taxon>
        <taxon>Ecdysozoa</taxon>
        <taxon>Nematoda</taxon>
        <taxon>Chromadorea</taxon>
        <taxon>Rhabditida</taxon>
        <taxon>Rhabditina</taxon>
        <taxon>Rhabditomorpha</taxon>
        <taxon>Strongyloidea</taxon>
        <taxon>Ancylostomatidae</taxon>
        <taxon>Ancylostomatinae</taxon>
        <taxon>Ancylostoma</taxon>
    </lineage>
</organism>
<name>A0A0D6LSG2_9BILA</name>
<feature type="signal peptide" evidence="1">
    <location>
        <begin position="1"/>
        <end position="16"/>
    </location>
</feature>
<gene>
    <name evidence="2" type="ORF">ANCCEY_07928</name>
</gene>
<reference evidence="2 3" key="1">
    <citation type="submission" date="2013-05" db="EMBL/GenBank/DDBJ databases">
        <title>Draft genome of the parasitic nematode Anyclostoma ceylanicum.</title>
        <authorList>
            <person name="Mitreva M."/>
        </authorList>
    </citation>
    <scope>NUCLEOTIDE SEQUENCE [LARGE SCALE GENOMIC DNA]</scope>
</reference>
<dbReference type="EMBL" id="KE125013">
    <property type="protein sequence ID" value="EPB72971.1"/>
    <property type="molecule type" value="Genomic_DNA"/>
</dbReference>
<accession>A0A0D6LSG2</accession>
<dbReference type="Gene3D" id="2.60.40.3330">
    <property type="match status" value="1"/>
</dbReference>
<dbReference type="Proteomes" id="UP000054495">
    <property type="component" value="Unassembled WGS sequence"/>
</dbReference>